<reference evidence="1" key="1">
    <citation type="submission" date="2020-07" db="EMBL/GenBank/DDBJ databases">
        <authorList>
            <person name="Lin J."/>
        </authorList>
    </citation>
    <scope>NUCLEOTIDE SEQUENCE</scope>
</reference>
<accession>A0A6V7QLC3</accession>
<protein>
    <submittedName>
        <fullName evidence="1">Uncharacterized protein</fullName>
    </submittedName>
</protein>
<proteinExistence type="predicted"/>
<dbReference type="AlphaFoldDB" id="A0A6V7QLC3"/>
<evidence type="ECO:0000313" key="1">
    <source>
        <dbReference type="EMBL" id="CAD1843970.1"/>
    </source>
</evidence>
<name>A0A6V7QLC3_ANACO</name>
<dbReference type="EMBL" id="LR862137">
    <property type="protein sequence ID" value="CAD1843970.1"/>
    <property type="molecule type" value="Genomic_DNA"/>
</dbReference>
<sequence>MADSFNSFNEDIHSMVESIATAMATFRSELEKLQGNMTRRDEERKNLIEELVARVEEVKDLNTGVTILEKALNVEISIKLVDDALVTVEAVLVLFTPRRARLFLTQFETWILVIDTTTGSSASVVAEDRGKSRQPS</sequence>
<gene>
    <name evidence="1" type="ORF">CB5_LOCUS27181</name>
</gene>
<organism evidence="1">
    <name type="scientific">Ananas comosus var. bracteatus</name>
    <name type="common">red pineapple</name>
    <dbReference type="NCBI Taxonomy" id="296719"/>
    <lineage>
        <taxon>Eukaryota</taxon>
        <taxon>Viridiplantae</taxon>
        <taxon>Streptophyta</taxon>
        <taxon>Embryophyta</taxon>
        <taxon>Tracheophyta</taxon>
        <taxon>Spermatophyta</taxon>
        <taxon>Magnoliopsida</taxon>
        <taxon>Liliopsida</taxon>
        <taxon>Poales</taxon>
        <taxon>Bromeliaceae</taxon>
        <taxon>Bromelioideae</taxon>
        <taxon>Ananas</taxon>
    </lineage>
</organism>